<accession>A0A7Y7W9A4</accession>
<reference evidence="1 2" key="1">
    <citation type="submission" date="2020-04" db="EMBL/GenBank/DDBJ databases">
        <title>Molecular characterization of pseudomonads from Agaricus bisporus reveal novel blotch 2 pathogens in Western Europe.</title>
        <authorList>
            <person name="Taparia T."/>
            <person name="Krijger M."/>
            <person name="Haynes E."/>
            <person name="Elpinstone J.G."/>
            <person name="Noble R."/>
            <person name="Van Der Wolf J."/>
        </authorList>
    </citation>
    <scope>NUCLEOTIDE SEQUENCE [LARGE SCALE GENOMIC DNA]</scope>
    <source>
        <strain evidence="1 2">F1001</strain>
    </source>
</reference>
<dbReference type="Proteomes" id="UP000582981">
    <property type="component" value="Unassembled WGS sequence"/>
</dbReference>
<evidence type="ECO:0000313" key="1">
    <source>
        <dbReference type="EMBL" id="NWB45155.1"/>
    </source>
</evidence>
<gene>
    <name evidence="1" type="ORF">HX829_01510</name>
</gene>
<dbReference type="RefSeq" id="WP_177143140.1">
    <property type="nucleotide sequence ID" value="NZ_JACAPU010000002.1"/>
</dbReference>
<comment type="caution">
    <text evidence="1">The sequence shown here is derived from an EMBL/GenBank/DDBJ whole genome shotgun (WGS) entry which is preliminary data.</text>
</comment>
<sequence length="398" mass="45173">METRQAVNSIERRRIVWLISEQYMGGDDFLAVLRQAQDAESQQLFRLDFSHFEGLVDELHSLQNIIVGGDINRLCEELLSVGASYLLLDNVWFGASSETAATIVEGIKNFSQILMDFCPDLKIIVRSFVPFDVRGIRPIVLRALDEPECKNYVELHPLGKNAKQQDVESGEIHSYTGGYPERIDALLNSLAINSFESIAHGSSDESINEKATLPEALITLFEKMEHGDDYEQRKYNLLTALTFFRFGENVKTIKYFGGRQRLRPSMADDLVHAGFAEPAEMHELNNISGEQDRFLLIKPAVQQYIHKIFGEARLIECNENAAEVYFGRDWRVGKCKLNSAFRFSSHRMSAIIEQNAAMIISRLLSDAIDADESDLKQKKYFGQGSHPSLLCQTPLRQR</sequence>
<evidence type="ECO:0000313" key="2">
    <source>
        <dbReference type="Proteomes" id="UP000582981"/>
    </source>
</evidence>
<name>A0A7Y7W9A4_9PSED</name>
<organism evidence="1 2">
    <name type="scientific">Pseudomonas gingeri</name>
    <dbReference type="NCBI Taxonomy" id="117681"/>
    <lineage>
        <taxon>Bacteria</taxon>
        <taxon>Pseudomonadati</taxon>
        <taxon>Pseudomonadota</taxon>
        <taxon>Gammaproteobacteria</taxon>
        <taxon>Pseudomonadales</taxon>
        <taxon>Pseudomonadaceae</taxon>
        <taxon>Pseudomonas</taxon>
    </lineage>
</organism>
<protein>
    <submittedName>
        <fullName evidence="1">Uncharacterized protein</fullName>
    </submittedName>
</protein>
<dbReference type="EMBL" id="JACAPU010000002">
    <property type="protein sequence ID" value="NWB45155.1"/>
    <property type="molecule type" value="Genomic_DNA"/>
</dbReference>
<dbReference type="AlphaFoldDB" id="A0A7Y7W9A4"/>
<proteinExistence type="predicted"/>